<evidence type="ECO:0000313" key="7">
    <source>
        <dbReference type="Proteomes" id="UP001286313"/>
    </source>
</evidence>
<keyword evidence="2" id="KW-0479">Metal-binding</keyword>
<dbReference type="AlphaFoldDB" id="A0AAE1FJX4"/>
<gene>
    <name evidence="6" type="ORF">Pcinc_020269</name>
</gene>
<accession>A0AAE1FJX4</accession>
<dbReference type="PROSITE" id="PS50097">
    <property type="entry name" value="BTB"/>
    <property type="match status" value="1"/>
</dbReference>
<dbReference type="Pfam" id="PF00651">
    <property type="entry name" value="BTB"/>
    <property type="match status" value="1"/>
</dbReference>
<keyword evidence="7" id="KW-1185">Reference proteome</keyword>
<evidence type="ECO:0000256" key="3">
    <source>
        <dbReference type="SAM" id="MobiDB-lite"/>
    </source>
</evidence>
<feature type="region of interest" description="Disordered" evidence="3">
    <location>
        <begin position="119"/>
        <end position="172"/>
    </location>
</feature>
<name>A0AAE1FJX4_PETCI</name>
<dbReference type="PROSITE" id="PS00028">
    <property type="entry name" value="ZINC_FINGER_C2H2_1"/>
    <property type="match status" value="1"/>
</dbReference>
<dbReference type="Proteomes" id="UP001286313">
    <property type="component" value="Unassembled WGS sequence"/>
</dbReference>
<dbReference type="CDD" id="cd18315">
    <property type="entry name" value="BTB_POZ_BAB-like"/>
    <property type="match status" value="1"/>
</dbReference>
<evidence type="ECO:0000256" key="1">
    <source>
        <dbReference type="ARBA" id="ARBA00023242"/>
    </source>
</evidence>
<feature type="region of interest" description="Disordered" evidence="3">
    <location>
        <begin position="226"/>
        <end position="256"/>
    </location>
</feature>
<dbReference type="InterPro" id="IPR000210">
    <property type="entry name" value="BTB/POZ_dom"/>
</dbReference>
<evidence type="ECO:0000313" key="6">
    <source>
        <dbReference type="EMBL" id="KAK3874820.1"/>
    </source>
</evidence>
<reference evidence="6" key="1">
    <citation type="submission" date="2023-10" db="EMBL/GenBank/DDBJ databases">
        <title>Genome assemblies of two species of porcelain crab, Petrolisthes cinctipes and Petrolisthes manimaculis (Anomura: Porcellanidae).</title>
        <authorList>
            <person name="Angst P."/>
        </authorList>
    </citation>
    <scope>NUCLEOTIDE SEQUENCE</scope>
    <source>
        <strain evidence="6">PB745_01</strain>
        <tissue evidence="6">Gill</tissue>
    </source>
</reference>
<dbReference type="GO" id="GO:0006357">
    <property type="term" value="P:regulation of transcription by RNA polymerase II"/>
    <property type="evidence" value="ECO:0007669"/>
    <property type="project" value="TreeGrafter"/>
</dbReference>
<dbReference type="GO" id="GO:0048666">
    <property type="term" value="P:neuron development"/>
    <property type="evidence" value="ECO:0007669"/>
    <property type="project" value="UniProtKB-ARBA"/>
</dbReference>
<dbReference type="EMBL" id="JAWQEG010002050">
    <property type="protein sequence ID" value="KAK3874820.1"/>
    <property type="molecule type" value="Genomic_DNA"/>
</dbReference>
<dbReference type="Gene3D" id="3.30.710.10">
    <property type="entry name" value="Potassium Channel Kv1.1, Chain A"/>
    <property type="match status" value="1"/>
</dbReference>
<dbReference type="GO" id="GO:0003006">
    <property type="term" value="P:developmental process involved in reproduction"/>
    <property type="evidence" value="ECO:0007669"/>
    <property type="project" value="UniProtKB-ARBA"/>
</dbReference>
<organism evidence="6 7">
    <name type="scientific">Petrolisthes cinctipes</name>
    <name type="common">Flat porcelain crab</name>
    <dbReference type="NCBI Taxonomy" id="88211"/>
    <lineage>
        <taxon>Eukaryota</taxon>
        <taxon>Metazoa</taxon>
        <taxon>Ecdysozoa</taxon>
        <taxon>Arthropoda</taxon>
        <taxon>Crustacea</taxon>
        <taxon>Multicrustacea</taxon>
        <taxon>Malacostraca</taxon>
        <taxon>Eumalacostraca</taxon>
        <taxon>Eucarida</taxon>
        <taxon>Decapoda</taxon>
        <taxon>Pleocyemata</taxon>
        <taxon>Anomura</taxon>
        <taxon>Galatheoidea</taxon>
        <taxon>Porcellanidae</taxon>
        <taxon>Petrolisthes</taxon>
    </lineage>
</organism>
<dbReference type="PANTHER" id="PTHR23110:SF93">
    <property type="entry name" value="ZINC FINGER AND BTB DOMAIN-CONTAINING PROTEIN 14-LIKE PROTEIN"/>
    <property type="match status" value="1"/>
</dbReference>
<feature type="compositionally biased region" description="Low complexity" evidence="3">
    <location>
        <begin position="143"/>
        <end position="157"/>
    </location>
</feature>
<evidence type="ECO:0000256" key="2">
    <source>
        <dbReference type="PROSITE-ProRule" id="PRU00042"/>
    </source>
</evidence>
<keyword evidence="2" id="KW-0862">Zinc</keyword>
<dbReference type="InterPro" id="IPR011333">
    <property type="entry name" value="SKP1/BTB/POZ_sf"/>
</dbReference>
<proteinExistence type="predicted"/>
<dbReference type="GO" id="GO:0048513">
    <property type="term" value="P:animal organ development"/>
    <property type="evidence" value="ECO:0007669"/>
    <property type="project" value="UniProtKB-ARBA"/>
</dbReference>
<dbReference type="SUPFAM" id="SSF57667">
    <property type="entry name" value="beta-beta-alpha zinc fingers"/>
    <property type="match status" value="2"/>
</dbReference>
<dbReference type="Gene3D" id="3.30.160.60">
    <property type="entry name" value="Classic Zinc Finger"/>
    <property type="match status" value="2"/>
</dbReference>
<dbReference type="SUPFAM" id="SSF54695">
    <property type="entry name" value="POZ domain"/>
    <property type="match status" value="1"/>
</dbReference>
<feature type="domain" description="C2H2-type" evidence="5">
    <location>
        <begin position="407"/>
        <end position="435"/>
    </location>
</feature>
<dbReference type="GO" id="GO:0005634">
    <property type="term" value="C:nucleus"/>
    <property type="evidence" value="ECO:0007669"/>
    <property type="project" value="TreeGrafter"/>
</dbReference>
<feature type="compositionally biased region" description="Polar residues" evidence="3">
    <location>
        <begin position="247"/>
        <end position="256"/>
    </location>
</feature>
<dbReference type="SMART" id="SM00225">
    <property type="entry name" value="BTB"/>
    <property type="match status" value="1"/>
</dbReference>
<evidence type="ECO:0000259" key="5">
    <source>
        <dbReference type="PROSITE" id="PS50157"/>
    </source>
</evidence>
<feature type="region of interest" description="Disordered" evidence="3">
    <location>
        <begin position="189"/>
        <end position="213"/>
    </location>
</feature>
<dbReference type="Pfam" id="PF00096">
    <property type="entry name" value="zf-C2H2"/>
    <property type="match status" value="1"/>
</dbReference>
<keyword evidence="1" id="KW-0539">Nucleus</keyword>
<feature type="compositionally biased region" description="Basic and acidic residues" evidence="3">
    <location>
        <begin position="119"/>
        <end position="135"/>
    </location>
</feature>
<dbReference type="SMART" id="SM00355">
    <property type="entry name" value="ZnF_C2H2"/>
    <property type="match status" value="4"/>
</dbReference>
<dbReference type="PROSITE" id="PS50157">
    <property type="entry name" value="ZINC_FINGER_C2H2_2"/>
    <property type="match status" value="1"/>
</dbReference>
<dbReference type="InterPro" id="IPR036236">
    <property type="entry name" value="Znf_C2H2_sf"/>
</dbReference>
<dbReference type="InterPro" id="IPR013087">
    <property type="entry name" value="Znf_C2H2_type"/>
</dbReference>
<keyword evidence="2" id="KW-0863">Zinc-finger</keyword>
<comment type="caution">
    <text evidence="6">The sequence shown here is derived from an EMBL/GenBank/DDBJ whole genome shotgun (WGS) entry which is preliminary data.</text>
</comment>
<dbReference type="InterPro" id="IPR051095">
    <property type="entry name" value="Dros_DevTransReg"/>
</dbReference>
<evidence type="ECO:0000259" key="4">
    <source>
        <dbReference type="PROSITE" id="PS50097"/>
    </source>
</evidence>
<protein>
    <submittedName>
        <fullName evidence="6">Uncharacterized protein</fullName>
    </submittedName>
</protein>
<dbReference type="PANTHER" id="PTHR23110">
    <property type="entry name" value="BTB DOMAIN TRANSCRIPTION FACTOR"/>
    <property type="match status" value="1"/>
</dbReference>
<sequence length="519" mass="58958">MECDLLEVQWTDHAKIFGEAIGNLRGKALYTDATLACEGRFFPVHKLVLSTCSQYLSAIFEWTPCVNPVVVINNITCKELEALLDFMYIGEVQVKETLLPGVLRAAECLSIRGLVRPDEDKGKKSHLSHRDEPLWKRKRSHSTKNTSSSKSTESHVSLPTVPPQPKVQSNSTYSSYATASVKQSITKSTGSCTAESSSDQTLPNHSQNHTGTSFVQPIHTDEAVKLQSHHPAHIPHPVYSPQPPHTPTEQISQHQVQNTPHIEICTTATSLPNHDLSQDQRNEPPILHPEGSIIDEVKMEMKMEDDKKDLNLPSCHQNTGTEIPELLNSWEHMRPLYDARATKDTEEIATLHAVQEPSDSLYDFNEGMPPIASSSNSEVHFHRPVQTASISFAKVEKQSTPEKPQDFTCQICQRSYPKRESLTRHIQRIHKKDPYSCSNCSFQTRVYKELLLHKKMQHKVQKLHKCPTCDFTTPRHDCIRRHINTHSNVKRFSCDQCDFSSKRKQEVNRHVKNKHCLKQ</sequence>
<feature type="domain" description="BTB" evidence="4">
    <location>
        <begin position="31"/>
        <end position="96"/>
    </location>
</feature>
<dbReference type="GO" id="GO:0008270">
    <property type="term" value="F:zinc ion binding"/>
    <property type="evidence" value="ECO:0007669"/>
    <property type="project" value="UniProtKB-KW"/>
</dbReference>